<evidence type="ECO:0000256" key="6">
    <source>
        <dbReference type="ARBA" id="ARBA00023277"/>
    </source>
</evidence>
<dbReference type="PANTHER" id="PTHR10353:SF36">
    <property type="entry name" value="LP05116P"/>
    <property type="match status" value="1"/>
</dbReference>
<dbReference type="InterPro" id="IPR017853">
    <property type="entry name" value="GH"/>
</dbReference>
<dbReference type="RefSeq" id="WP_191803961.1">
    <property type="nucleotide sequence ID" value="NZ_JACSQL010000014.1"/>
</dbReference>
<dbReference type="NCBIfam" id="TIGR03356">
    <property type="entry name" value="BGL"/>
    <property type="match status" value="1"/>
</dbReference>
<accession>A0ABR8T4F4</accession>
<evidence type="ECO:0000256" key="1">
    <source>
        <dbReference type="ARBA" id="ARBA00000448"/>
    </source>
</evidence>
<keyword evidence="12" id="KW-1185">Reference proteome</keyword>
<dbReference type="SUPFAM" id="SSF51445">
    <property type="entry name" value="(Trans)glycosidases"/>
    <property type="match status" value="1"/>
</dbReference>
<keyword evidence="8" id="KW-0624">Polysaccharide degradation</keyword>
<evidence type="ECO:0000256" key="9">
    <source>
        <dbReference type="PROSITE-ProRule" id="PRU10055"/>
    </source>
</evidence>
<dbReference type="EC" id="3.2.1.21" evidence="3 10"/>
<proteinExistence type="inferred from homology"/>
<evidence type="ECO:0000256" key="3">
    <source>
        <dbReference type="ARBA" id="ARBA00012744"/>
    </source>
</evidence>
<keyword evidence="4 10" id="KW-0378">Hydrolase</keyword>
<dbReference type="InterPro" id="IPR017736">
    <property type="entry name" value="Glyco_hydro_1_beta-glucosidase"/>
</dbReference>
<dbReference type="PROSITE" id="PS00653">
    <property type="entry name" value="GLYCOSYL_HYDROL_F1_2"/>
    <property type="match status" value="1"/>
</dbReference>
<gene>
    <name evidence="11" type="ORF">H9647_21580</name>
</gene>
<comment type="catalytic activity">
    <reaction evidence="1 10">
        <text>Hydrolysis of terminal, non-reducing beta-D-glucosyl residues with release of beta-D-glucose.</text>
        <dbReference type="EC" id="3.2.1.21"/>
    </reaction>
</comment>
<dbReference type="InterPro" id="IPR033132">
    <property type="entry name" value="GH_1_N_CS"/>
</dbReference>
<dbReference type="Gene3D" id="3.20.20.80">
    <property type="entry name" value="Glycosidases"/>
    <property type="match status" value="1"/>
</dbReference>
<evidence type="ECO:0000256" key="2">
    <source>
        <dbReference type="ARBA" id="ARBA00010838"/>
    </source>
</evidence>
<dbReference type="Proteomes" id="UP000608071">
    <property type="component" value="Unassembled WGS sequence"/>
</dbReference>
<organism evidence="11 12">
    <name type="scientific">Paenibacillus gallinarum</name>
    <dbReference type="NCBI Taxonomy" id="2762232"/>
    <lineage>
        <taxon>Bacteria</taxon>
        <taxon>Bacillati</taxon>
        <taxon>Bacillota</taxon>
        <taxon>Bacilli</taxon>
        <taxon>Bacillales</taxon>
        <taxon>Paenibacillaceae</taxon>
        <taxon>Paenibacillus</taxon>
    </lineage>
</organism>
<dbReference type="PROSITE" id="PS00572">
    <property type="entry name" value="GLYCOSYL_HYDROL_F1_1"/>
    <property type="match status" value="1"/>
</dbReference>
<evidence type="ECO:0000256" key="8">
    <source>
        <dbReference type="ARBA" id="ARBA00023326"/>
    </source>
</evidence>
<keyword evidence="7 10" id="KW-0326">Glycosidase</keyword>
<evidence type="ECO:0000256" key="4">
    <source>
        <dbReference type="ARBA" id="ARBA00022801"/>
    </source>
</evidence>
<comment type="similarity">
    <text evidence="2 10">Belongs to the glycosyl hydrolase 1 family.</text>
</comment>
<evidence type="ECO:0000313" key="12">
    <source>
        <dbReference type="Proteomes" id="UP000608071"/>
    </source>
</evidence>
<comment type="caution">
    <text evidence="11">The sequence shown here is derived from an EMBL/GenBank/DDBJ whole genome shotgun (WGS) entry which is preliminary data.</text>
</comment>
<dbReference type="EMBL" id="JACSQL010000014">
    <property type="protein sequence ID" value="MBD7970659.1"/>
    <property type="molecule type" value="Genomic_DNA"/>
</dbReference>
<dbReference type="PRINTS" id="PR00131">
    <property type="entry name" value="GLHYDRLASE1"/>
</dbReference>
<reference evidence="11 12" key="1">
    <citation type="submission" date="2020-08" db="EMBL/GenBank/DDBJ databases">
        <title>A Genomic Blueprint of the Chicken Gut Microbiome.</title>
        <authorList>
            <person name="Gilroy R."/>
            <person name="Ravi A."/>
            <person name="Getino M."/>
            <person name="Pursley I."/>
            <person name="Horton D.L."/>
            <person name="Alikhan N.-F."/>
            <person name="Baker D."/>
            <person name="Gharbi K."/>
            <person name="Hall N."/>
            <person name="Watson M."/>
            <person name="Adriaenssens E.M."/>
            <person name="Foster-Nyarko E."/>
            <person name="Jarju S."/>
            <person name="Secka A."/>
            <person name="Antonio M."/>
            <person name="Oren A."/>
            <person name="Chaudhuri R."/>
            <person name="La Ragione R.M."/>
            <person name="Hildebrand F."/>
            <person name="Pallen M.J."/>
        </authorList>
    </citation>
    <scope>NUCLEOTIDE SEQUENCE [LARGE SCALE GENOMIC DNA]</scope>
    <source>
        <strain evidence="11 12">Sa2BVA9</strain>
    </source>
</reference>
<evidence type="ECO:0000313" key="11">
    <source>
        <dbReference type="EMBL" id="MBD7970659.1"/>
    </source>
</evidence>
<protein>
    <recommendedName>
        <fullName evidence="3 10">Beta-glucosidase</fullName>
        <ecNumber evidence="3 10">3.2.1.21</ecNumber>
    </recommendedName>
</protein>
<keyword evidence="5" id="KW-0136">Cellulose degradation</keyword>
<feature type="active site" description="Nucleophile" evidence="9">
    <location>
        <position position="352"/>
    </location>
</feature>
<dbReference type="PANTHER" id="PTHR10353">
    <property type="entry name" value="GLYCOSYL HYDROLASE"/>
    <property type="match status" value="1"/>
</dbReference>
<evidence type="ECO:0000256" key="10">
    <source>
        <dbReference type="RuleBase" id="RU361175"/>
    </source>
</evidence>
<sequence>MTIFQFPSDFKWGTATASYQIEGATKEDGRGISIWDTFAKTPGKVFNGDNGDVACDSYHRYEEDIALMKELGIKTYRFSVAWPRIIPDGDGEINQKGLDFYHRFVDKLIENDIEPFCTLYHWDLPQALQDIGGWENRRTVDAFVKYSEVMFREFGGKIKYWLTFNEPWCIAFLSNFIGAHAPGNTDLQVSLNVGHGILLAHGKSVQKFRELGIDGKIGIAPNMEWSVPYSKNEADQAAADRNIAWFADWFLDPVFKGTYPQFMLDCFEAAGAKPNIQPGDMETICQPIDHLGLNYYTMSVVRSNPGGGILQLEPLDMGLVRTDIGWPVESRGLYEALHYLQKYGDIDIYITENGACINDGVENGEVKDFRRISYLQQHIAQVHRAISDGINLKGYMAWSMMDNYEWAEGYRMRFGLVHVDYRSLVRTPKESFYWYQNVIRNNWLETKDVLKLQS</sequence>
<dbReference type="GO" id="GO:0004565">
    <property type="term" value="F:beta-galactosidase activity"/>
    <property type="evidence" value="ECO:0007669"/>
    <property type="project" value="UniProtKB-EC"/>
</dbReference>
<evidence type="ECO:0000256" key="5">
    <source>
        <dbReference type="ARBA" id="ARBA00023001"/>
    </source>
</evidence>
<dbReference type="InterPro" id="IPR018120">
    <property type="entry name" value="Glyco_hydro_1_AS"/>
</dbReference>
<dbReference type="InterPro" id="IPR001360">
    <property type="entry name" value="Glyco_hydro_1"/>
</dbReference>
<keyword evidence="6" id="KW-0119">Carbohydrate metabolism</keyword>
<name>A0ABR8T4F4_9BACL</name>
<evidence type="ECO:0000256" key="7">
    <source>
        <dbReference type="ARBA" id="ARBA00023295"/>
    </source>
</evidence>
<dbReference type="Pfam" id="PF00232">
    <property type="entry name" value="Glyco_hydro_1"/>
    <property type="match status" value="1"/>
</dbReference>